<dbReference type="CDD" id="cd20071">
    <property type="entry name" value="SET_SMYD"/>
    <property type="match status" value="1"/>
</dbReference>
<dbReference type="Proteomes" id="UP000604046">
    <property type="component" value="Unassembled WGS sequence"/>
</dbReference>
<dbReference type="PROSITE" id="PS50280">
    <property type="entry name" value="SET"/>
    <property type="match status" value="1"/>
</dbReference>
<name>A0A812PAM5_9DINO</name>
<dbReference type="SUPFAM" id="SSF82199">
    <property type="entry name" value="SET domain"/>
    <property type="match status" value="1"/>
</dbReference>
<gene>
    <name evidence="2" type="primary">set5</name>
    <name evidence="2" type="ORF">SNAT2548_LOCUS18196</name>
</gene>
<evidence type="ECO:0000313" key="3">
    <source>
        <dbReference type="Proteomes" id="UP000604046"/>
    </source>
</evidence>
<dbReference type="Pfam" id="PF00856">
    <property type="entry name" value="SET"/>
    <property type="match status" value="1"/>
</dbReference>
<protein>
    <submittedName>
        <fullName evidence="2">Set5 protein</fullName>
    </submittedName>
</protein>
<evidence type="ECO:0000259" key="1">
    <source>
        <dbReference type="PROSITE" id="PS50280"/>
    </source>
</evidence>
<dbReference type="PANTHER" id="PTHR47332">
    <property type="entry name" value="SET DOMAIN-CONTAINING PROTEIN 5"/>
    <property type="match status" value="1"/>
</dbReference>
<feature type="domain" description="SET" evidence="1">
    <location>
        <begin position="3"/>
        <end position="164"/>
    </location>
</feature>
<organism evidence="2 3">
    <name type="scientific">Symbiodinium natans</name>
    <dbReference type="NCBI Taxonomy" id="878477"/>
    <lineage>
        <taxon>Eukaryota</taxon>
        <taxon>Sar</taxon>
        <taxon>Alveolata</taxon>
        <taxon>Dinophyceae</taxon>
        <taxon>Suessiales</taxon>
        <taxon>Symbiodiniaceae</taxon>
        <taxon>Symbiodinium</taxon>
    </lineage>
</organism>
<sequence length="301" mass="33866">MQCRFQIVPVAGKGLGAVATVAIAQGEWVLRDDPPLLRLGATEMARFDHRWPCELRRSEEYIRAREKHFEAPLQAQLRELSVPQQQAVLALHSRQGSEGLAGIFFTNALPTEQEEDWVLCETASRFNSSCQQNAVYQWSERQSSASIRAVWDIPVGEEISVFYGSTEQLLSPGVQRREFLSFWGFDCCCPACSARGSDDNRRRIRELSARLDGTEIVQLPMVERYSLAVTRLQLYQAEKLFFAGYFRALAACVQLSQAADAPLAERRLWAEMALRHAQLFHAEDAALLDHCAAAVEASRDS</sequence>
<dbReference type="OrthoDB" id="265717at2759"/>
<proteinExistence type="predicted"/>
<dbReference type="Gene3D" id="2.170.270.10">
    <property type="entry name" value="SET domain"/>
    <property type="match status" value="1"/>
</dbReference>
<keyword evidence="3" id="KW-1185">Reference proteome</keyword>
<dbReference type="AlphaFoldDB" id="A0A812PAM5"/>
<dbReference type="InterPro" id="IPR053185">
    <property type="entry name" value="SET_domain_protein"/>
</dbReference>
<dbReference type="PANTHER" id="PTHR47332:SF4">
    <property type="entry name" value="SET DOMAIN-CONTAINING PROTEIN 5"/>
    <property type="match status" value="1"/>
</dbReference>
<reference evidence="2" key="1">
    <citation type="submission" date="2021-02" db="EMBL/GenBank/DDBJ databases">
        <authorList>
            <person name="Dougan E. K."/>
            <person name="Rhodes N."/>
            <person name="Thang M."/>
            <person name="Chan C."/>
        </authorList>
    </citation>
    <scope>NUCLEOTIDE SEQUENCE</scope>
</reference>
<dbReference type="InterPro" id="IPR001214">
    <property type="entry name" value="SET_dom"/>
</dbReference>
<dbReference type="InterPro" id="IPR046341">
    <property type="entry name" value="SET_dom_sf"/>
</dbReference>
<comment type="caution">
    <text evidence="2">The sequence shown here is derived from an EMBL/GenBank/DDBJ whole genome shotgun (WGS) entry which is preliminary data.</text>
</comment>
<evidence type="ECO:0000313" key="2">
    <source>
        <dbReference type="EMBL" id="CAE7346874.1"/>
    </source>
</evidence>
<accession>A0A812PAM5</accession>
<dbReference type="EMBL" id="CAJNDS010002137">
    <property type="protein sequence ID" value="CAE7346874.1"/>
    <property type="molecule type" value="Genomic_DNA"/>
</dbReference>